<dbReference type="AlphaFoldDB" id="A0A4Y6PYY3"/>
<keyword evidence="2" id="KW-0560">Oxidoreductase</keyword>
<dbReference type="PRINTS" id="PR00080">
    <property type="entry name" value="SDRFAMILY"/>
</dbReference>
<dbReference type="InterPro" id="IPR036291">
    <property type="entry name" value="NAD(P)-bd_dom_sf"/>
</dbReference>
<gene>
    <name evidence="5" type="ORF">FIV42_22825</name>
</gene>
<accession>A0A4Y6PYY3</accession>
<dbReference type="PANTHER" id="PTHR24322">
    <property type="entry name" value="PKSB"/>
    <property type="match status" value="1"/>
</dbReference>
<dbReference type="GO" id="GO:0016616">
    <property type="term" value="F:oxidoreductase activity, acting on the CH-OH group of donors, NAD or NADP as acceptor"/>
    <property type="evidence" value="ECO:0007669"/>
    <property type="project" value="TreeGrafter"/>
</dbReference>
<evidence type="ECO:0000313" key="5">
    <source>
        <dbReference type="EMBL" id="QDG53473.1"/>
    </source>
</evidence>
<dbReference type="RefSeq" id="WP_141199929.1">
    <property type="nucleotide sequence ID" value="NZ_CP041186.1"/>
</dbReference>
<accession>A0A5B8YAK5</accession>
<dbReference type="EMBL" id="CP041186">
    <property type="protein sequence ID" value="QDG53473.1"/>
    <property type="molecule type" value="Genomic_DNA"/>
</dbReference>
<dbReference type="Proteomes" id="UP000315995">
    <property type="component" value="Chromosome"/>
</dbReference>
<sequence>MEQFEDKVVAVTGAAGGIGRALAIEFARRGAHLAVSDVDEQGLKETAAMVRTYDVEAHAKTVDVADREAVYAWAEEVVEEFGRVNVIVNNAGVACTASVEDLSYEDFEWLMGINFWGVVYGTKAFLPHLRASGEGHVVNISSVFGLIAQPSQSAYNAAKFAVRGFTESLRAELEYEGAPVSATSVHPGGVKTNIARSGRFADTGALERSPDEIIEEFERKLARLSPEGAALQIIEAVRKDERRVLVGTDAQIIDLVQRLMPSGYVGALVKLLRSRYRG</sequence>
<protein>
    <submittedName>
        <fullName evidence="5">SDR family NAD(P)-dependent oxidoreductase</fullName>
    </submittedName>
</protein>
<dbReference type="InterPro" id="IPR020904">
    <property type="entry name" value="Sc_DH/Rdtase_CS"/>
</dbReference>
<feature type="domain" description="Ketoreductase" evidence="4">
    <location>
        <begin position="7"/>
        <end position="191"/>
    </location>
</feature>
<evidence type="ECO:0000259" key="4">
    <source>
        <dbReference type="SMART" id="SM00822"/>
    </source>
</evidence>
<name>A0A4Y6PYY3_PERCE</name>
<reference evidence="5 6" key="1">
    <citation type="submission" date="2019-06" db="EMBL/GenBank/DDBJ databases">
        <title>Persicimonas caeni gen. nov., sp. nov., a predatory bacterium isolated from solar saltern.</title>
        <authorList>
            <person name="Wang S."/>
        </authorList>
    </citation>
    <scope>NUCLEOTIDE SEQUENCE [LARGE SCALE GENOMIC DNA]</scope>
    <source>
        <strain evidence="5 6">YN101</strain>
    </source>
</reference>
<dbReference type="OrthoDB" id="9789083at2"/>
<organism evidence="5 6">
    <name type="scientific">Persicimonas caeni</name>
    <dbReference type="NCBI Taxonomy" id="2292766"/>
    <lineage>
        <taxon>Bacteria</taxon>
        <taxon>Deltaproteobacteria</taxon>
        <taxon>Bradymonadales</taxon>
        <taxon>Bradymonadaceae</taxon>
        <taxon>Persicimonas</taxon>
    </lineage>
</organism>
<dbReference type="SMART" id="SM00822">
    <property type="entry name" value="PKS_KR"/>
    <property type="match status" value="1"/>
</dbReference>
<dbReference type="InterPro" id="IPR002347">
    <property type="entry name" value="SDR_fam"/>
</dbReference>
<dbReference type="PANTHER" id="PTHR24322:SF736">
    <property type="entry name" value="RETINOL DEHYDROGENASE 10"/>
    <property type="match status" value="1"/>
</dbReference>
<keyword evidence="6" id="KW-1185">Reference proteome</keyword>
<comment type="similarity">
    <text evidence="1 3">Belongs to the short-chain dehydrogenases/reductases (SDR) family.</text>
</comment>
<proteinExistence type="inferred from homology"/>
<evidence type="ECO:0000256" key="3">
    <source>
        <dbReference type="RuleBase" id="RU000363"/>
    </source>
</evidence>
<dbReference type="PRINTS" id="PR00081">
    <property type="entry name" value="GDHRDH"/>
</dbReference>
<evidence type="ECO:0000313" key="6">
    <source>
        <dbReference type="Proteomes" id="UP000315995"/>
    </source>
</evidence>
<dbReference type="Gene3D" id="3.40.50.720">
    <property type="entry name" value="NAD(P)-binding Rossmann-like Domain"/>
    <property type="match status" value="1"/>
</dbReference>
<dbReference type="FunFam" id="3.40.50.720:FF:000084">
    <property type="entry name" value="Short-chain dehydrogenase reductase"/>
    <property type="match status" value="1"/>
</dbReference>
<dbReference type="SUPFAM" id="SSF51735">
    <property type="entry name" value="NAD(P)-binding Rossmann-fold domains"/>
    <property type="match status" value="1"/>
</dbReference>
<evidence type="ECO:0000256" key="2">
    <source>
        <dbReference type="ARBA" id="ARBA00023002"/>
    </source>
</evidence>
<dbReference type="Pfam" id="PF00106">
    <property type="entry name" value="adh_short"/>
    <property type="match status" value="1"/>
</dbReference>
<evidence type="ECO:0000256" key="1">
    <source>
        <dbReference type="ARBA" id="ARBA00006484"/>
    </source>
</evidence>
<dbReference type="InterPro" id="IPR057326">
    <property type="entry name" value="KR_dom"/>
</dbReference>
<dbReference type="PROSITE" id="PS00061">
    <property type="entry name" value="ADH_SHORT"/>
    <property type="match status" value="1"/>
</dbReference>